<reference evidence="2 3" key="1">
    <citation type="submission" date="2020-04" db="EMBL/GenBank/DDBJ databases">
        <title>MicrobeNet Type strains.</title>
        <authorList>
            <person name="Nicholson A.C."/>
        </authorList>
    </citation>
    <scope>NUCLEOTIDE SEQUENCE [LARGE SCALE GENOMIC DNA]</scope>
    <source>
        <strain evidence="2 3">ATCC 23612</strain>
    </source>
</reference>
<dbReference type="InterPro" id="IPR041413">
    <property type="entry name" value="MLTR_LBD"/>
</dbReference>
<dbReference type="AlphaFoldDB" id="A0A7X6ME52"/>
<organism evidence="2 3">
    <name type="scientific">Nocardiopsis alborubida</name>
    <dbReference type="NCBI Taxonomy" id="146802"/>
    <lineage>
        <taxon>Bacteria</taxon>
        <taxon>Bacillati</taxon>
        <taxon>Actinomycetota</taxon>
        <taxon>Actinomycetes</taxon>
        <taxon>Streptosporangiales</taxon>
        <taxon>Nocardiopsidaceae</taxon>
        <taxon>Nocardiopsis</taxon>
    </lineage>
</organism>
<protein>
    <submittedName>
        <fullName evidence="2">Helix-turn-helix domain-containing protein</fullName>
    </submittedName>
</protein>
<dbReference type="EMBL" id="JAAXPG010000016">
    <property type="protein sequence ID" value="NKY99552.1"/>
    <property type="molecule type" value="Genomic_DNA"/>
</dbReference>
<dbReference type="Pfam" id="PF17765">
    <property type="entry name" value="MLTR_LBD"/>
    <property type="match status" value="1"/>
</dbReference>
<evidence type="ECO:0000313" key="3">
    <source>
        <dbReference type="Proteomes" id="UP000553209"/>
    </source>
</evidence>
<comment type="caution">
    <text evidence="2">The sequence shown here is derived from an EMBL/GenBank/DDBJ whole genome shotgun (WGS) entry which is preliminary data.</text>
</comment>
<evidence type="ECO:0000313" key="2">
    <source>
        <dbReference type="EMBL" id="NKY99552.1"/>
    </source>
</evidence>
<dbReference type="SMART" id="SM00530">
    <property type="entry name" value="HTH_XRE"/>
    <property type="match status" value="1"/>
</dbReference>
<evidence type="ECO:0000259" key="1">
    <source>
        <dbReference type="PROSITE" id="PS50943"/>
    </source>
</evidence>
<proteinExistence type="predicted"/>
<dbReference type="SUPFAM" id="SSF47413">
    <property type="entry name" value="lambda repressor-like DNA-binding domains"/>
    <property type="match status" value="1"/>
</dbReference>
<dbReference type="Proteomes" id="UP000553209">
    <property type="component" value="Unassembled WGS sequence"/>
</dbReference>
<keyword evidence="3" id="KW-1185">Reference proteome</keyword>
<dbReference type="InterPro" id="IPR001387">
    <property type="entry name" value="Cro/C1-type_HTH"/>
</dbReference>
<dbReference type="InterPro" id="IPR010982">
    <property type="entry name" value="Lambda_DNA-bd_dom_sf"/>
</dbReference>
<dbReference type="PROSITE" id="PS50943">
    <property type="entry name" value="HTH_CROC1"/>
    <property type="match status" value="1"/>
</dbReference>
<accession>A0A7X6ME52</accession>
<dbReference type="Pfam" id="PF13560">
    <property type="entry name" value="HTH_31"/>
    <property type="match status" value="1"/>
</dbReference>
<dbReference type="GO" id="GO:0003677">
    <property type="term" value="F:DNA binding"/>
    <property type="evidence" value="ECO:0007669"/>
    <property type="project" value="InterPro"/>
</dbReference>
<feature type="domain" description="HTH cro/C1-type" evidence="1">
    <location>
        <begin position="30"/>
        <end position="81"/>
    </location>
</feature>
<dbReference type="PANTHER" id="PTHR35010:SF2">
    <property type="entry name" value="BLL4672 PROTEIN"/>
    <property type="match status" value="1"/>
</dbReference>
<sequence>MDSPSLGDYLRSARARLTPRAVGLPVHGHRRVAGLRREEVALLAGMSADYYTRLEQGRETRPSPQILDALGQALHLDGDGRLHLYRLAGLVPRPEAPAPEERADPSLLGLMDTWHDTPALVLGRAYDVLACNPLAERLLRGFPFSRNLARAVFLDPGSRAFYPDWPAVAANTVEGLRLAEGAWPDHPRVREVVGELEARSPDFARLWRRNGVRGKSLESKRLAHPEVGPLELSLHAFDVRSAPGQELVVYHAEPGSPSAQSLSLLGTLAADTVRPRTS</sequence>
<dbReference type="Gene3D" id="1.10.260.40">
    <property type="entry name" value="lambda repressor-like DNA-binding domains"/>
    <property type="match status" value="1"/>
</dbReference>
<dbReference type="CDD" id="cd00093">
    <property type="entry name" value="HTH_XRE"/>
    <property type="match status" value="1"/>
</dbReference>
<name>A0A7X6ME52_9ACTN</name>
<dbReference type="Gene3D" id="3.30.450.180">
    <property type="match status" value="1"/>
</dbReference>
<dbReference type="PANTHER" id="PTHR35010">
    <property type="entry name" value="BLL4672 PROTEIN-RELATED"/>
    <property type="match status" value="1"/>
</dbReference>
<dbReference type="RefSeq" id="WP_061081090.1">
    <property type="nucleotide sequence ID" value="NZ_JAAXPG010000016.1"/>
</dbReference>
<gene>
    <name evidence="2" type="ORF">HGB44_18045</name>
</gene>